<dbReference type="Pfam" id="PF13416">
    <property type="entry name" value="SBP_bac_8"/>
    <property type="match status" value="1"/>
</dbReference>
<evidence type="ECO:0000313" key="2">
    <source>
        <dbReference type="Proteomes" id="UP001500368"/>
    </source>
</evidence>
<dbReference type="Proteomes" id="UP001500368">
    <property type="component" value="Unassembled WGS sequence"/>
</dbReference>
<organism evidence="1 2">
    <name type="scientific">Nesterenkonia rhizosphaerae</name>
    <dbReference type="NCBI Taxonomy" id="1348272"/>
    <lineage>
        <taxon>Bacteria</taxon>
        <taxon>Bacillati</taxon>
        <taxon>Actinomycetota</taxon>
        <taxon>Actinomycetes</taxon>
        <taxon>Micrococcales</taxon>
        <taxon>Micrococcaceae</taxon>
        <taxon>Nesterenkonia</taxon>
    </lineage>
</organism>
<evidence type="ECO:0000313" key="1">
    <source>
        <dbReference type="EMBL" id="GAA4913368.1"/>
    </source>
</evidence>
<dbReference type="PROSITE" id="PS51257">
    <property type="entry name" value="PROKAR_LIPOPROTEIN"/>
    <property type="match status" value="1"/>
</dbReference>
<dbReference type="EMBL" id="BAABLW010000002">
    <property type="protein sequence ID" value="GAA4913368.1"/>
    <property type="molecule type" value="Genomic_DNA"/>
</dbReference>
<keyword evidence="2" id="KW-1185">Reference proteome</keyword>
<reference evidence="2" key="1">
    <citation type="journal article" date="2019" name="Int. J. Syst. Evol. Microbiol.">
        <title>The Global Catalogue of Microorganisms (GCM) 10K type strain sequencing project: providing services to taxonomists for standard genome sequencing and annotation.</title>
        <authorList>
            <consortium name="The Broad Institute Genomics Platform"/>
            <consortium name="The Broad Institute Genome Sequencing Center for Infectious Disease"/>
            <person name="Wu L."/>
            <person name="Ma J."/>
        </authorList>
    </citation>
    <scope>NUCLEOTIDE SEQUENCE [LARGE SCALE GENOMIC DNA]</scope>
    <source>
        <strain evidence="2">JCM 19129</strain>
    </source>
</reference>
<dbReference type="PANTHER" id="PTHR43649:SF14">
    <property type="entry name" value="BLR3389 PROTEIN"/>
    <property type="match status" value="1"/>
</dbReference>
<comment type="caution">
    <text evidence="1">The sequence shown here is derived from an EMBL/GenBank/DDBJ whole genome shotgun (WGS) entry which is preliminary data.</text>
</comment>
<dbReference type="PROSITE" id="PS51318">
    <property type="entry name" value="TAT"/>
    <property type="match status" value="1"/>
</dbReference>
<dbReference type="InterPro" id="IPR006059">
    <property type="entry name" value="SBP"/>
</dbReference>
<sequence>MSAISRRELLVGSLAAMSAAALSGCAATTGGANAKTLQFWHLLSGGDGITMQGLIDGINERHSEFFVRPTVLAWGAPYYTKLAMAGAGGRAPELAIMHSARVPGYVPGGLLDPWDQERLAELGVSQEHFSDRVWENNLVGGELFSVALDAHPFIALYNTDICEAAGVLDSDGQLLRPDNPEDFLEMCREIAGHAPGHALSYGFLGDGPQIWRLFYTLYSQHGAVMDFPQGGTAEVDGDAFIASLELMHQLVDGEITARQGTIDSAIAEFAGQRSGIHFTGVWELPTMQGAGVPVDATMIPPIFGQEAVYADSHSFVLPHQMDPDEEARQMTYTVVSELLKGSFDWAGAGHIPAYLPVTEDPEYAQLMPQAHYAEAADHLVYDPTAWFTGSGSNFVGDVAQIVQGAIVSGEGYEEALEGFLSHVNGILTRPNPANPEERQL</sequence>
<accession>A0ABP9FQP8</accession>
<dbReference type="InterPro" id="IPR050490">
    <property type="entry name" value="Bact_solute-bd_prot1"/>
</dbReference>
<proteinExistence type="predicted"/>
<dbReference type="PANTHER" id="PTHR43649">
    <property type="entry name" value="ARABINOSE-BINDING PROTEIN-RELATED"/>
    <property type="match status" value="1"/>
</dbReference>
<name>A0ABP9FQP8_9MICC</name>
<gene>
    <name evidence="1" type="ORF">GCM10025790_05200</name>
</gene>
<dbReference type="RefSeq" id="WP_345476530.1">
    <property type="nucleotide sequence ID" value="NZ_BAABLW010000002.1"/>
</dbReference>
<protein>
    <submittedName>
        <fullName evidence="1">Extracellular solute-binding protein</fullName>
    </submittedName>
</protein>
<dbReference type="Gene3D" id="3.40.190.10">
    <property type="entry name" value="Periplasmic binding protein-like II"/>
    <property type="match status" value="1"/>
</dbReference>
<dbReference type="InterPro" id="IPR006311">
    <property type="entry name" value="TAT_signal"/>
</dbReference>
<dbReference type="SUPFAM" id="SSF53850">
    <property type="entry name" value="Periplasmic binding protein-like II"/>
    <property type="match status" value="1"/>
</dbReference>